<dbReference type="Gene3D" id="1.10.441.10">
    <property type="entry name" value="Phosphomannose Isomerase, domain 2"/>
    <property type="match status" value="1"/>
</dbReference>
<dbReference type="PIRSF" id="PIRSF001480">
    <property type="entry name" value="Mannose-6-phosphate_isomerase"/>
    <property type="match status" value="1"/>
</dbReference>
<dbReference type="NCBIfam" id="TIGR00218">
    <property type="entry name" value="manA"/>
    <property type="match status" value="1"/>
</dbReference>
<keyword evidence="7" id="KW-0413">Isomerase</keyword>
<dbReference type="Pfam" id="PF20512">
    <property type="entry name" value="PMI_typeI_hel"/>
    <property type="match status" value="1"/>
</dbReference>
<evidence type="ECO:0000256" key="2">
    <source>
        <dbReference type="ARBA" id="ARBA00004666"/>
    </source>
</evidence>
<dbReference type="AlphaFoldDB" id="A0A7S0DJ92"/>
<dbReference type="PANTHER" id="PTHR10309">
    <property type="entry name" value="MANNOSE-6-PHOSPHATE ISOMERASE"/>
    <property type="match status" value="1"/>
</dbReference>
<proteinExistence type="inferred from homology"/>
<dbReference type="EMBL" id="HBEM01022924">
    <property type="protein sequence ID" value="CAD8456679.1"/>
    <property type="molecule type" value="Transcribed_RNA"/>
</dbReference>
<feature type="domain" description="Phosphomannose isomerase type I helical insertion" evidence="11">
    <location>
        <begin position="147"/>
        <end position="230"/>
    </location>
</feature>
<comment type="similarity">
    <text evidence="3">Belongs to the mannose-6-phosphate isomerase type 1 family.</text>
</comment>
<protein>
    <recommendedName>
        <fullName evidence="4">mannose-6-phosphate isomerase</fullName>
        <ecNumber evidence="4">5.3.1.8</ecNumber>
    </recommendedName>
</protein>
<organism evidence="12">
    <name type="scientific">Amorphochlora amoebiformis</name>
    <dbReference type="NCBI Taxonomy" id="1561963"/>
    <lineage>
        <taxon>Eukaryota</taxon>
        <taxon>Sar</taxon>
        <taxon>Rhizaria</taxon>
        <taxon>Cercozoa</taxon>
        <taxon>Chlorarachniophyceae</taxon>
        <taxon>Amorphochlora</taxon>
    </lineage>
</organism>
<dbReference type="InterPro" id="IPR016305">
    <property type="entry name" value="Mannose-6-P_Isomerase"/>
</dbReference>
<dbReference type="InterPro" id="IPR018050">
    <property type="entry name" value="Pmannose_isomerase-type1_CS"/>
</dbReference>
<feature type="domain" description="Phosphomannose isomerase type I catalytic" evidence="10">
    <location>
        <begin position="5"/>
        <end position="130"/>
    </location>
</feature>
<feature type="binding site" evidence="9">
    <location>
        <position position="87"/>
    </location>
    <ligand>
        <name>Zn(2+)</name>
        <dbReference type="ChEBI" id="CHEBI:29105"/>
    </ligand>
</feature>
<gene>
    <name evidence="12" type="ORF">LAMO00422_LOCUS15626</name>
</gene>
<dbReference type="InterPro" id="IPR014710">
    <property type="entry name" value="RmlC-like_jellyroll"/>
</dbReference>
<evidence type="ECO:0000256" key="6">
    <source>
        <dbReference type="ARBA" id="ARBA00022833"/>
    </source>
</evidence>
<feature type="binding site" evidence="9">
    <location>
        <position position="89"/>
    </location>
    <ligand>
        <name>Zn(2+)</name>
        <dbReference type="ChEBI" id="CHEBI:29105"/>
    </ligand>
</feature>
<evidence type="ECO:0000256" key="8">
    <source>
        <dbReference type="PIRSR" id="PIRSR001480-1"/>
    </source>
</evidence>
<evidence type="ECO:0000256" key="5">
    <source>
        <dbReference type="ARBA" id="ARBA00022723"/>
    </source>
</evidence>
<evidence type="ECO:0000256" key="4">
    <source>
        <dbReference type="ARBA" id="ARBA00011956"/>
    </source>
</evidence>
<reference evidence="12" key="1">
    <citation type="submission" date="2021-01" db="EMBL/GenBank/DDBJ databases">
        <authorList>
            <person name="Corre E."/>
            <person name="Pelletier E."/>
            <person name="Niang G."/>
            <person name="Scheremetjew M."/>
            <person name="Finn R."/>
            <person name="Kale V."/>
            <person name="Holt S."/>
            <person name="Cochrane G."/>
            <person name="Meng A."/>
            <person name="Brown T."/>
            <person name="Cohen L."/>
        </authorList>
    </citation>
    <scope>NUCLEOTIDE SEQUENCE</scope>
    <source>
        <strain evidence="12">CCMP2058</strain>
    </source>
</reference>
<dbReference type="GO" id="GO:0008270">
    <property type="term" value="F:zinc ion binding"/>
    <property type="evidence" value="ECO:0007669"/>
    <property type="project" value="InterPro"/>
</dbReference>
<dbReference type="GO" id="GO:0004476">
    <property type="term" value="F:mannose-6-phosphate isomerase activity"/>
    <property type="evidence" value="ECO:0007669"/>
    <property type="project" value="UniProtKB-EC"/>
</dbReference>
<feature type="binding site" evidence="9">
    <location>
        <position position="249"/>
    </location>
    <ligand>
        <name>Zn(2+)</name>
        <dbReference type="ChEBI" id="CHEBI:29105"/>
    </ligand>
</feature>
<dbReference type="PROSITE" id="PS00966">
    <property type="entry name" value="PMI_I_2"/>
    <property type="match status" value="1"/>
</dbReference>
<dbReference type="GO" id="GO:0005975">
    <property type="term" value="P:carbohydrate metabolic process"/>
    <property type="evidence" value="ECO:0007669"/>
    <property type="project" value="InterPro"/>
</dbReference>
<dbReference type="PROSITE" id="PS00965">
    <property type="entry name" value="PMI_I_1"/>
    <property type="match status" value="1"/>
</dbReference>
<comment type="cofactor">
    <cofactor evidence="9">
        <name>Zn(2+)</name>
        <dbReference type="ChEBI" id="CHEBI:29105"/>
    </cofactor>
    <text evidence="9">Binds 1 zinc ion per subunit.</text>
</comment>
<dbReference type="SUPFAM" id="SSF51182">
    <property type="entry name" value="RmlC-like cupins"/>
    <property type="match status" value="1"/>
</dbReference>
<dbReference type="Pfam" id="PF20511">
    <property type="entry name" value="PMI_typeI_cat"/>
    <property type="match status" value="1"/>
</dbReference>
<evidence type="ECO:0000256" key="9">
    <source>
        <dbReference type="PIRSR" id="PIRSR001480-2"/>
    </source>
</evidence>
<dbReference type="Gene3D" id="2.60.120.10">
    <property type="entry name" value="Jelly Rolls"/>
    <property type="match status" value="2"/>
</dbReference>
<comment type="catalytic activity">
    <reaction evidence="1">
        <text>D-mannose 6-phosphate = D-fructose 6-phosphate</text>
        <dbReference type="Rhea" id="RHEA:12356"/>
        <dbReference type="ChEBI" id="CHEBI:58735"/>
        <dbReference type="ChEBI" id="CHEBI:61527"/>
        <dbReference type="EC" id="5.3.1.8"/>
    </reaction>
</comment>
<evidence type="ECO:0000313" key="12">
    <source>
        <dbReference type="EMBL" id="CAD8456679.1"/>
    </source>
</evidence>
<evidence type="ECO:0000256" key="7">
    <source>
        <dbReference type="ARBA" id="ARBA00023235"/>
    </source>
</evidence>
<evidence type="ECO:0000259" key="11">
    <source>
        <dbReference type="Pfam" id="PF20512"/>
    </source>
</evidence>
<keyword evidence="5 9" id="KW-0479">Metal-binding</keyword>
<dbReference type="GO" id="GO:0009298">
    <property type="term" value="P:GDP-mannose biosynthetic process"/>
    <property type="evidence" value="ECO:0007669"/>
    <property type="project" value="UniProtKB-UniPathway"/>
</dbReference>
<evidence type="ECO:0000256" key="1">
    <source>
        <dbReference type="ARBA" id="ARBA00000757"/>
    </source>
</evidence>
<evidence type="ECO:0000256" key="3">
    <source>
        <dbReference type="ARBA" id="ARBA00010772"/>
    </source>
</evidence>
<feature type="active site" evidence="8">
    <location>
        <position position="268"/>
    </location>
</feature>
<name>A0A7S0DJ92_9EUKA</name>
<dbReference type="InterPro" id="IPR046458">
    <property type="entry name" value="PMI_typeI_hel"/>
</dbReference>
<dbReference type="CDD" id="cd07011">
    <property type="entry name" value="cupin_PMI_type_I_N"/>
    <property type="match status" value="1"/>
</dbReference>
<evidence type="ECO:0000259" key="10">
    <source>
        <dbReference type="Pfam" id="PF20511"/>
    </source>
</evidence>
<dbReference type="PANTHER" id="PTHR10309:SF0">
    <property type="entry name" value="MANNOSE-6-PHOSPHATE ISOMERASE"/>
    <property type="match status" value="1"/>
</dbReference>
<dbReference type="PRINTS" id="PR00714">
    <property type="entry name" value="MAN6PISMRASE"/>
</dbReference>
<feature type="binding site" evidence="9">
    <location>
        <position position="114"/>
    </location>
    <ligand>
        <name>Zn(2+)</name>
        <dbReference type="ChEBI" id="CHEBI:29105"/>
    </ligand>
</feature>
<sequence length="390" mass="42413">MANIYPLKCPVQNYAWGKTGSSSAVALLSGQKIDEKSPYAELWMGTHHKGPAEVAVEGKSELLSKKIGQDLPYLFKVLSVAKALSIQAHPDKKLAEKLHKERPNVYKDPNHKPEMTCAVTQFEGMCGFRPAAEIAKHFDEYPEFKAIVGEKVSKAFSSAAAGSDAAKLKAELKSVFSTIMVAKSGDVKTQVGLMVKRLGEQKGCDDLEELILRLNKEYPLDVGVFAPLFLNHVVLQPGDAMFLSANEPHAYLKGDCIECMACSDNVVRAGLTPKLRDTPTLCSMLTYKAMKPKIMKGDVVDACSRVYPCPIDEFLLMTSKIAKGKSYDVPKIKGHALFLVYEGSGKGSSSDGSSVELKKGSVFFLKGGSDLKIEGGEEDVLLYRCSTASE</sequence>
<dbReference type="InterPro" id="IPR001250">
    <property type="entry name" value="Man6P_Isoase-1"/>
</dbReference>
<comment type="pathway">
    <text evidence="2">Nucleotide-sugar biosynthesis; GDP-alpha-D-mannose biosynthesis; alpha-D-mannose 1-phosphate from D-fructose 6-phosphate: step 1/2.</text>
</comment>
<dbReference type="GO" id="GO:0005829">
    <property type="term" value="C:cytosol"/>
    <property type="evidence" value="ECO:0007669"/>
    <property type="project" value="TreeGrafter"/>
</dbReference>
<accession>A0A7S0DJ92</accession>
<dbReference type="EC" id="5.3.1.8" evidence="4"/>
<dbReference type="InterPro" id="IPR046457">
    <property type="entry name" value="PMI_typeI_cat"/>
</dbReference>
<dbReference type="UniPathway" id="UPA00126">
    <property type="reaction ID" value="UER00423"/>
</dbReference>
<keyword evidence="6 9" id="KW-0862">Zinc</keyword>
<dbReference type="InterPro" id="IPR011051">
    <property type="entry name" value="RmlC_Cupin_sf"/>
</dbReference>